<protein>
    <submittedName>
        <fullName evidence="1">Uncharacterized protein</fullName>
    </submittedName>
</protein>
<evidence type="ECO:0000313" key="2">
    <source>
        <dbReference type="Proteomes" id="UP000184295"/>
    </source>
</evidence>
<evidence type="ECO:0000313" key="1">
    <source>
        <dbReference type="EMBL" id="SHE30805.1"/>
    </source>
</evidence>
<dbReference type="AlphaFoldDB" id="A0A1M4SF45"/>
<proteinExistence type="predicted"/>
<gene>
    <name evidence="1" type="ORF">SAMN02745225_00249</name>
</gene>
<organism evidence="1 2">
    <name type="scientific">Ferrithrix thermotolerans DSM 19514</name>
    <dbReference type="NCBI Taxonomy" id="1121881"/>
    <lineage>
        <taxon>Bacteria</taxon>
        <taxon>Bacillati</taxon>
        <taxon>Actinomycetota</taxon>
        <taxon>Acidimicrobiia</taxon>
        <taxon>Acidimicrobiales</taxon>
        <taxon>Acidimicrobiaceae</taxon>
        <taxon>Ferrithrix</taxon>
    </lineage>
</organism>
<keyword evidence="2" id="KW-1185">Reference proteome</keyword>
<dbReference type="EMBL" id="FQUL01000002">
    <property type="protein sequence ID" value="SHE30805.1"/>
    <property type="molecule type" value="Genomic_DNA"/>
</dbReference>
<sequence length="156" mass="17114">MMQTLWLGIVNDDMAYATQAFFPLAAYLQIKAISDPGPDYAYRLMEHFTMDIEAAHNLIMSQGSDPKFLYVATPTANAAWIVPGYCYNKEGYWHLPGSRLVYSVNGVEHSIGIESLISWRGVYYVVHLGAISRSANIGYVDNPALGQGSFGPPGGC</sequence>
<reference evidence="2" key="1">
    <citation type="submission" date="2016-11" db="EMBL/GenBank/DDBJ databases">
        <authorList>
            <person name="Varghese N."/>
            <person name="Submissions S."/>
        </authorList>
    </citation>
    <scope>NUCLEOTIDE SEQUENCE [LARGE SCALE GENOMIC DNA]</scope>
    <source>
        <strain evidence="2">DSM 19514</strain>
    </source>
</reference>
<accession>A0A1M4SF45</accession>
<dbReference type="Proteomes" id="UP000184295">
    <property type="component" value="Unassembled WGS sequence"/>
</dbReference>
<name>A0A1M4SF45_9ACTN</name>